<dbReference type="Gene3D" id="2.30.42.10">
    <property type="match status" value="1"/>
</dbReference>
<dbReference type="InterPro" id="IPR007963">
    <property type="entry name" value="Peptidase_M61_catalytic"/>
</dbReference>
<dbReference type="Proteomes" id="UP001556220">
    <property type="component" value="Unassembled WGS sequence"/>
</dbReference>
<dbReference type="Pfam" id="PF05299">
    <property type="entry name" value="Peptidase_M61"/>
    <property type="match status" value="1"/>
</dbReference>
<proteinExistence type="predicted"/>
<keyword evidence="4" id="KW-1185">Reference proteome</keyword>
<evidence type="ECO:0000259" key="1">
    <source>
        <dbReference type="Pfam" id="PF05299"/>
    </source>
</evidence>
<dbReference type="PIRSF" id="PIRSF016493">
    <property type="entry name" value="Glycyl_aminpptds"/>
    <property type="match status" value="1"/>
</dbReference>
<dbReference type="SUPFAM" id="SSF50156">
    <property type="entry name" value="PDZ domain-like"/>
    <property type="match status" value="1"/>
</dbReference>
<gene>
    <name evidence="3" type="ORF">ABQJ54_12085</name>
</gene>
<dbReference type="InterPro" id="IPR040756">
    <property type="entry name" value="Peptidase_M61_N"/>
</dbReference>
<name>A0ABV3QF92_9GAMM</name>
<evidence type="ECO:0000313" key="3">
    <source>
        <dbReference type="EMBL" id="MEW9572491.1"/>
    </source>
</evidence>
<evidence type="ECO:0000313" key="4">
    <source>
        <dbReference type="Proteomes" id="UP001556220"/>
    </source>
</evidence>
<reference evidence="3 4" key="1">
    <citation type="submission" date="2024-06" db="EMBL/GenBank/DDBJ databases">
        <authorList>
            <person name="Woo H."/>
        </authorList>
    </citation>
    <scope>NUCLEOTIDE SEQUENCE [LARGE SCALE GENOMIC DNA]</scope>
    <source>
        <strain evidence="3 4">Si-c</strain>
    </source>
</reference>
<protein>
    <submittedName>
        <fullName evidence="3">M61 family metallopeptidase</fullName>
    </submittedName>
</protein>
<dbReference type="EMBL" id="JBFOHK010000003">
    <property type="protein sequence ID" value="MEW9572491.1"/>
    <property type="molecule type" value="Genomic_DNA"/>
</dbReference>
<organism evidence="3 4">
    <name type="scientific">Rhodanobacter lycopersici</name>
    <dbReference type="NCBI Taxonomy" id="3162487"/>
    <lineage>
        <taxon>Bacteria</taxon>
        <taxon>Pseudomonadati</taxon>
        <taxon>Pseudomonadota</taxon>
        <taxon>Gammaproteobacteria</taxon>
        <taxon>Lysobacterales</taxon>
        <taxon>Rhodanobacteraceae</taxon>
        <taxon>Rhodanobacter</taxon>
    </lineage>
</organism>
<evidence type="ECO:0000259" key="2">
    <source>
        <dbReference type="Pfam" id="PF17899"/>
    </source>
</evidence>
<dbReference type="RefSeq" id="WP_367854562.1">
    <property type="nucleotide sequence ID" value="NZ_JBFOHK010000003.1"/>
</dbReference>
<accession>A0ABV3QF92</accession>
<dbReference type="Gene3D" id="1.10.390.10">
    <property type="entry name" value="Neutral Protease Domain 2"/>
    <property type="match status" value="1"/>
</dbReference>
<sequence>MQVDMTQAARKIYMVHETIPVRPGPLTLYYPKWLPGYHAPSGPITEVAGLRFSASGQQLAWRRDLVDPFAIHLVVPKDVDRLDVDYDVLAAVRDLGLGDGDKALSPAIADLEWNQVVFYPAGYASKAITFQPSVVLPDDWHYATALVPHVGTGGNRPIRFAAVTLNQLVDSPVVSGRYFRQVDLAPGARVPVELDMVADAPADLAITPKQVDGFRQLVVQENRMFGTRHYAGYHMLVTLSDHISELGLEHHQSFDIRASADDLVDADAFLAGASEFAHEYTHSWNGKFRRPDDLWTPDFNSVPMKGDLLWVYEGLTEYWADVMATRAGFWTPSEFRQALAMTAAQLDHVPGRSWQSLQDTADMASRLYYVPSSWKNWRRGTDFYPEGVLVWLNIDTKLRELSQDHRSLDDFARRFYGMDDGSDVTRTYTFADVVDALNAVQPYDWATFLRRMLDAHADHAPLDGLARGGYQLAYTGMPSTMWKARISHDQPADDDAMYSVGFDVKDDGEVVDVLWNGPAFKAGLIPGMRVTAVNSRAFSPDALDDAVAASGDARNPIALLVENDGQFETLHVDYRGGLRYPQLVRGKGTPDYLDQIVAPVKP</sequence>
<dbReference type="InterPro" id="IPR036034">
    <property type="entry name" value="PDZ_sf"/>
</dbReference>
<feature type="domain" description="Peptidase M61 catalytic" evidence="1">
    <location>
        <begin position="276"/>
        <end position="390"/>
    </location>
</feature>
<dbReference type="InterPro" id="IPR024191">
    <property type="entry name" value="Peptidase_M61"/>
</dbReference>
<dbReference type="Gene3D" id="2.60.40.3650">
    <property type="match status" value="1"/>
</dbReference>
<comment type="caution">
    <text evidence="3">The sequence shown here is derived from an EMBL/GenBank/DDBJ whole genome shotgun (WGS) entry which is preliminary data.</text>
</comment>
<dbReference type="InterPro" id="IPR027268">
    <property type="entry name" value="Peptidase_M4/M1_CTD_sf"/>
</dbReference>
<feature type="domain" description="Peptidase M61 N-terminal" evidence="2">
    <location>
        <begin position="2"/>
        <end position="176"/>
    </location>
</feature>
<dbReference type="Pfam" id="PF17899">
    <property type="entry name" value="Peptidase_M61_N"/>
    <property type="match status" value="1"/>
</dbReference>